<feature type="transmembrane region" description="Helical" evidence="2">
    <location>
        <begin position="81"/>
        <end position="100"/>
    </location>
</feature>
<feature type="transmembrane region" description="Helical" evidence="2">
    <location>
        <begin position="106"/>
        <end position="124"/>
    </location>
</feature>
<name>A0A7V9Z2R7_9BACL</name>
<sequence length="235" mass="25995">MYDIFRSFSTTFMLGTVFLIGSALLNAINQVYYAKYVQEISPFTFTFVSFFVTSITFNVISLFSKKNKNSIRRLSSKDRMNFISLNGWTAIIFICFFFALKYVEPAIVSAIEIGVGPLLALFIGKWLYPQHTASKVEFLIGIGILIGSIVLFWASLTGHSGIEMISIDLTVKGLIASTISGIGAVLAAIYSKRLSDSGWSSTQILDHRFYAIIPIAAVLAFTQDSLYVTVLKNGK</sequence>
<dbReference type="Proteomes" id="UP000580891">
    <property type="component" value="Unassembled WGS sequence"/>
</dbReference>
<proteinExistence type="inferred from homology"/>
<comment type="similarity">
    <text evidence="1">Belongs to the EamA transporter family.</text>
</comment>
<evidence type="ECO:0000259" key="3">
    <source>
        <dbReference type="Pfam" id="PF00892"/>
    </source>
</evidence>
<reference evidence="4 5" key="1">
    <citation type="submission" date="2020-07" db="EMBL/GenBank/DDBJ databases">
        <title>Genomic Encyclopedia of Type Strains, Phase IV (KMG-IV): sequencing the most valuable type-strain genomes for metagenomic binning, comparative biology and taxonomic classification.</title>
        <authorList>
            <person name="Goeker M."/>
        </authorList>
    </citation>
    <scope>NUCLEOTIDE SEQUENCE [LARGE SCALE GENOMIC DNA]</scope>
    <source>
        <strain evidence="4 5">DSM 25220</strain>
    </source>
</reference>
<organism evidence="4 5">
    <name type="scientific">[Anoxybacillus] calidus</name>
    <dbReference type="NCBI Taxonomy" id="575178"/>
    <lineage>
        <taxon>Bacteria</taxon>
        <taxon>Bacillati</taxon>
        <taxon>Bacillota</taxon>
        <taxon>Bacilli</taxon>
        <taxon>Bacillales</taxon>
        <taxon>Anoxybacillaceae</taxon>
        <taxon>Paranoxybacillus</taxon>
    </lineage>
</organism>
<accession>A0A7V9Z2R7</accession>
<dbReference type="Pfam" id="PF00892">
    <property type="entry name" value="EamA"/>
    <property type="match status" value="1"/>
</dbReference>
<feature type="transmembrane region" description="Helical" evidence="2">
    <location>
        <begin position="209"/>
        <end position="230"/>
    </location>
</feature>
<dbReference type="InterPro" id="IPR000620">
    <property type="entry name" value="EamA_dom"/>
</dbReference>
<feature type="transmembrane region" description="Helical" evidence="2">
    <location>
        <begin position="12"/>
        <end position="34"/>
    </location>
</feature>
<keyword evidence="2" id="KW-0472">Membrane</keyword>
<feature type="transmembrane region" description="Helical" evidence="2">
    <location>
        <begin position="40"/>
        <end position="60"/>
    </location>
</feature>
<gene>
    <name evidence="4" type="ORF">HNQ85_003332</name>
</gene>
<keyword evidence="5" id="KW-1185">Reference proteome</keyword>
<dbReference type="EMBL" id="JACDUU010000011">
    <property type="protein sequence ID" value="MBA2873017.1"/>
    <property type="molecule type" value="Genomic_DNA"/>
</dbReference>
<dbReference type="AlphaFoldDB" id="A0A7V9Z2R7"/>
<protein>
    <submittedName>
        <fullName evidence="4">Drug/metabolite transporter (DMT)-like permease</fullName>
    </submittedName>
</protein>
<evidence type="ECO:0000313" key="4">
    <source>
        <dbReference type="EMBL" id="MBA2873017.1"/>
    </source>
</evidence>
<feature type="domain" description="EamA" evidence="3">
    <location>
        <begin position="14"/>
        <end position="152"/>
    </location>
</feature>
<dbReference type="GO" id="GO:0016020">
    <property type="term" value="C:membrane"/>
    <property type="evidence" value="ECO:0007669"/>
    <property type="project" value="InterPro"/>
</dbReference>
<keyword evidence="2" id="KW-1133">Transmembrane helix</keyword>
<comment type="caution">
    <text evidence="4">The sequence shown here is derived from an EMBL/GenBank/DDBJ whole genome shotgun (WGS) entry which is preliminary data.</text>
</comment>
<dbReference type="RefSeq" id="WP_181538759.1">
    <property type="nucleotide sequence ID" value="NZ_JACDUU010000011.1"/>
</dbReference>
<evidence type="ECO:0000256" key="1">
    <source>
        <dbReference type="ARBA" id="ARBA00007362"/>
    </source>
</evidence>
<feature type="transmembrane region" description="Helical" evidence="2">
    <location>
        <begin position="136"/>
        <end position="157"/>
    </location>
</feature>
<feature type="transmembrane region" description="Helical" evidence="2">
    <location>
        <begin position="169"/>
        <end position="189"/>
    </location>
</feature>
<evidence type="ECO:0000313" key="5">
    <source>
        <dbReference type="Proteomes" id="UP000580891"/>
    </source>
</evidence>
<keyword evidence="2" id="KW-0812">Transmembrane</keyword>
<evidence type="ECO:0000256" key="2">
    <source>
        <dbReference type="SAM" id="Phobius"/>
    </source>
</evidence>